<evidence type="ECO:0000259" key="2">
    <source>
        <dbReference type="Pfam" id="PF05050"/>
    </source>
</evidence>
<protein>
    <submittedName>
        <fullName evidence="3">Methyltransferase FkbM</fullName>
    </submittedName>
</protein>
<accession>A0A6J5NMZ8</accession>
<dbReference type="GO" id="GO:0008168">
    <property type="term" value="F:methyltransferase activity"/>
    <property type="evidence" value="ECO:0007669"/>
    <property type="project" value="UniProtKB-KW"/>
</dbReference>
<dbReference type="SUPFAM" id="SSF53335">
    <property type="entry name" value="S-adenosyl-L-methionine-dependent methyltransferases"/>
    <property type="match status" value="1"/>
</dbReference>
<keyword evidence="3" id="KW-0808">Transferase</keyword>
<dbReference type="GO" id="GO:0032259">
    <property type="term" value="P:methylation"/>
    <property type="evidence" value="ECO:0007669"/>
    <property type="project" value="UniProtKB-KW"/>
</dbReference>
<dbReference type="Pfam" id="PF00534">
    <property type="entry name" value="Glycos_transf_1"/>
    <property type="match status" value="1"/>
</dbReference>
<sequence length="926" mass="107545">MPNIKAHTSIIGDTGYNCHSRNFFKALNKIYPVQVRNWTIGSTWKGHSDEPHNDEYYMDAELREMLTWQTLGTPDGHKDFPIYGKYPYSGEPDVHIVLNDNIHPYFSEDIPHPSIAYNVWETTLQPEGFFQKLKNFDQVWVPSEWQKECTIKQGISEKKVRVVPEGVDGSMYFPISREVSLPTDRPFRFLVVGRWEYRKYTKEIIKAFIKTFSEEENVELIINVANPFATDGLATTEHRLEKFNLHHSKIKVIDHLPKEEYVNLIRTCDVFVSCARSEGWNLPLIEAMASGIPSIYSNWGAQLQFAAGKGIPVEIIGEVSAAVENEESWNSTTPGNFAEPNFDDLCIKFRDAYENFIQHKEKALTDSDEIRKEFTWEKAAEIAKVHIDELLIKSNDNSNDFAWVTCGNLNYMPVIQALAESLLEFSTRKLIVYGIDCEVPFDLPNVISKRLDIPYHSQHDRWYWKQHACLASFNEEFEKFIWIDGDVVVNYNIDEISKYFTKLTNYPIPDIHLQEDFIGYYSNLDGSRGSQRFNENICAKYEVKRIFPFSHICLYLYDRECDWFFDEILEVYENTSLEEYPRLLGWNDEGIDNLLRSKYRLTETLPVSNFDVSSYDGNIMGKNNKTMEHFISFWRDEGPKNFGQLYGWQMVPEDKSNILYFHGNKNIDFAKFMLEYIKMQRDKSFHDSEYFFVGKNEVKNLGSIKEVHGGTLEIARKYGWDYAIYHEIYNLKDYEMAESNIKVHPGDIVVDLGGNIGIFTRYAYHMGASKIITFEPDRRYFEVLKQNAPKNAILFNAAISNSLGTMTLTESEHLGGSNLWHGVDPLATQYPVNTYTLDYIISSGLVDHIDFLKVDIEGSEIIALQGISDHNLSKIRNVVVEYHHEHLKYDEPLRHAFISRLNRLGFNSHILFCGSDKALQLIYFWK</sequence>
<gene>
    <name evidence="3" type="ORF">UFOVP699_62</name>
</gene>
<dbReference type="PANTHER" id="PTHR46656:SF3">
    <property type="entry name" value="PUTATIVE-RELATED"/>
    <property type="match status" value="1"/>
</dbReference>
<reference evidence="3" key="1">
    <citation type="submission" date="2020-04" db="EMBL/GenBank/DDBJ databases">
        <authorList>
            <person name="Chiriac C."/>
            <person name="Salcher M."/>
            <person name="Ghai R."/>
            <person name="Kavagutti S V."/>
        </authorList>
    </citation>
    <scope>NUCLEOTIDE SEQUENCE</scope>
</reference>
<dbReference type="Gene3D" id="3.40.50.150">
    <property type="entry name" value="Vaccinia Virus protein VP39"/>
    <property type="match status" value="1"/>
</dbReference>
<proteinExistence type="predicted"/>
<dbReference type="EMBL" id="LR796670">
    <property type="protein sequence ID" value="CAB4159096.1"/>
    <property type="molecule type" value="Genomic_DNA"/>
</dbReference>
<dbReference type="Pfam" id="PF05050">
    <property type="entry name" value="Methyltransf_21"/>
    <property type="match status" value="1"/>
</dbReference>
<keyword evidence="3" id="KW-0489">Methyltransferase</keyword>
<dbReference type="Gene3D" id="3.40.50.2000">
    <property type="entry name" value="Glycogen Phosphorylase B"/>
    <property type="match status" value="1"/>
</dbReference>
<feature type="domain" description="Glycosyl transferase family 1" evidence="1">
    <location>
        <begin position="177"/>
        <end position="300"/>
    </location>
</feature>
<dbReference type="SUPFAM" id="SSF53756">
    <property type="entry name" value="UDP-Glycosyltransferase/glycogen phosphorylase"/>
    <property type="match status" value="1"/>
</dbReference>
<dbReference type="InterPro" id="IPR006342">
    <property type="entry name" value="FkbM_mtfrase"/>
</dbReference>
<name>A0A6J5NMZ8_9CAUD</name>
<dbReference type="NCBIfam" id="TIGR01444">
    <property type="entry name" value="fkbM_fam"/>
    <property type="match status" value="1"/>
</dbReference>
<dbReference type="PANTHER" id="PTHR46656">
    <property type="entry name" value="PUTATIVE-RELATED"/>
    <property type="match status" value="1"/>
</dbReference>
<dbReference type="CDD" id="cd03801">
    <property type="entry name" value="GT4_PimA-like"/>
    <property type="match status" value="1"/>
</dbReference>
<dbReference type="InterPro" id="IPR029063">
    <property type="entry name" value="SAM-dependent_MTases_sf"/>
</dbReference>
<feature type="domain" description="Methyltransferase FkbM" evidence="2">
    <location>
        <begin position="751"/>
        <end position="906"/>
    </location>
</feature>
<dbReference type="InterPro" id="IPR001296">
    <property type="entry name" value="Glyco_trans_1"/>
</dbReference>
<evidence type="ECO:0000259" key="1">
    <source>
        <dbReference type="Pfam" id="PF00534"/>
    </source>
</evidence>
<evidence type="ECO:0000313" key="3">
    <source>
        <dbReference type="EMBL" id="CAB4159096.1"/>
    </source>
</evidence>
<organism evidence="3">
    <name type="scientific">uncultured Caudovirales phage</name>
    <dbReference type="NCBI Taxonomy" id="2100421"/>
    <lineage>
        <taxon>Viruses</taxon>
        <taxon>Duplodnaviria</taxon>
        <taxon>Heunggongvirae</taxon>
        <taxon>Uroviricota</taxon>
        <taxon>Caudoviricetes</taxon>
        <taxon>Peduoviridae</taxon>
        <taxon>Maltschvirus</taxon>
        <taxon>Maltschvirus maltsch</taxon>
    </lineage>
</organism>
<dbReference type="GO" id="GO:0016757">
    <property type="term" value="F:glycosyltransferase activity"/>
    <property type="evidence" value="ECO:0007669"/>
    <property type="project" value="InterPro"/>
</dbReference>